<dbReference type="EMBL" id="RCMK01000201">
    <property type="protein sequence ID" value="KAG2944567.1"/>
    <property type="molecule type" value="Genomic_DNA"/>
</dbReference>
<dbReference type="Proteomes" id="UP000251314">
    <property type="component" value="Unassembled WGS sequence"/>
</dbReference>
<organism evidence="5 6">
    <name type="scientific">Phytophthora cactorum</name>
    <dbReference type="NCBI Taxonomy" id="29920"/>
    <lineage>
        <taxon>Eukaryota</taxon>
        <taxon>Sar</taxon>
        <taxon>Stramenopiles</taxon>
        <taxon>Oomycota</taxon>
        <taxon>Peronosporomycetes</taxon>
        <taxon>Peronosporales</taxon>
        <taxon>Peronosporaceae</taxon>
        <taxon>Phytophthora</taxon>
    </lineage>
</organism>
<feature type="compositionally biased region" description="Low complexity" evidence="1">
    <location>
        <begin position="98"/>
        <end position="109"/>
    </location>
</feature>
<dbReference type="Proteomes" id="UP000760860">
    <property type="component" value="Unassembled WGS sequence"/>
</dbReference>
<gene>
    <name evidence="5" type="ORF">PC110_g10522</name>
    <name evidence="2" type="ORF">PC117_g9020</name>
    <name evidence="3" type="ORF">PC118_g5766</name>
    <name evidence="4" type="ORF">PC129_g21084</name>
</gene>
<comment type="caution">
    <text evidence="5">The sequence shown here is derived from an EMBL/GenBank/DDBJ whole genome shotgun (WGS) entry which is preliminary data.</text>
</comment>
<reference evidence="2" key="2">
    <citation type="submission" date="2018-10" db="EMBL/GenBank/DDBJ databases">
        <title>Effector identification in a new, highly contiguous assembly of the strawberry crown rot pathogen Phytophthora cactorum.</title>
        <authorList>
            <person name="Armitage A.D."/>
            <person name="Nellist C.F."/>
            <person name="Bates H."/>
            <person name="Vickerstaff R.J."/>
            <person name="Harrison R.J."/>
        </authorList>
    </citation>
    <scope>NUCLEOTIDE SEQUENCE</scope>
    <source>
        <strain evidence="2">4040</strain>
        <strain evidence="3">P415</strain>
        <strain evidence="4">P421</strain>
    </source>
</reference>
<feature type="region of interest" description="Disordered" evidence="1">
    <location>
        <begin position="87"/>
        <end position="131"/>
    </location>
</feature>
<dbReference type="Proteomes" id="UP000736787">
    <property type="component" value="Unassembled WGS sequence"/>
</dbReference>
<dbReference type="EMBL" id="RCMV01001612">
    <property type="protein sequence ID" value="KAG3207878.1"/>
    <property type="molecule type" value="Genomic_DNA"/>
</dbReference>
<reference evidence="5 6" key="1">
    <citation type="submission" date="2018-01" db="EMBL/GenBank/DDBJ databases">
        <title>Draft genome of the strawberry crown rot pathogen Phytophthora cactorum.</title>
        <authorList>
            <person name="Armitage A.D."/>
            <person name="Lysoe E."/>
            <person name="Nellist C.F."/>
            <person name="Harrison R.J."/>
            <person name="Brurberg M.B."/>
        </authorList>
    </citation>
    <scope>NUCLEOTIDE SEQUENCE [LARGE SCALE GENOMIC DNA]</scope>
    <source>
        <strain evidence="5 6">10300</strain>
    </source>
</reference>
<name>A0A329S969_9STRA</name>
<accession>A0A329S969</accession>
<evidence type="ECO:0000313" key="3">
    <source>
        <dbReference type="EMBL" id="KAG2990203.1"/>
    </source>
</evidence>
<sequence length="131" mass="14607">MEQWLGNEGKRAREVDRPMTPPMHSSRFASRLGSDARMHLNSLAGSPSRPRTTPPRRPTAAPQYIRQKQPGYEMPMSELQRLYAAAQGHGPVGPPPQLQAAYPQPGAAGVRTRIRTSGKSGIRMHDKRSWR</sequence>
<dbReference type="VEuPathDB" id="FungiDB:PC110_g10522"/>
<evidence type="ECO:0000313" key="5">
    <source>
        <dbReference type="EMBL" id="RAW33159.1"/>
    </source>
</evidence>
<dbReference type="OrthoDB" id="10374487at2759"/>
<dbReference type="EMBL" id="RCML01000121">
    <property type="protein sequence ID" value="KAG2990203.1"/>
    <property type="molecule type" value="Genomic_DNA"/>
</dbReference>
<evidence type="ECO:0000313" key="4">
    <source>
        <dbReference type="EMBL" id="KAG3207878.1"/>
    </source>
</evidence>
<dbReference type="AlphaFoldDB" id="A0A329S969"/>
<feature type="compositionally biased region" description="Basic and acidic residues" evidence="1">
    <location>
        <begin position="8"/>
        <end position="17"/>
    </location>
</feature>
<dbReference type="EMBL" id="MJFZ01000248">
    <property type="protein sequence ID" value="RAW33159.1"/>
    <property type="molecule type" value="Genomic_DNA"/>
</dbReference>
<evidence type="ECO:0000313" key="2">
    <source>
        <dbReference type="EMBL" id="KAG2944567.1"/>
    </source>
</evidence>
<dbReference type="Proteomes" id="UP000697107">
    <property type="component" value="Unassembled WGS sequence"/>
</dbReference>
<proteinExistence type="predicted"/>
<keyword evidence="6" id="KW-1185">Reference proteome</keyword>
<feature type="region of interest" description="Disordered" evidence="1">
    <location>
        <begin position="1"/>
        <end position="70"/>
    </location>
</feature>
<evidence type="ECO:0000313" key="6">
    <source>
        <dbReference type="Proteomes" id="UP000251314"/>
    </source>
</evidence>
<evidence type="ECO:0000256" key="1">
    <source>
        <dbReference type="SAM" id="MobiDB-lite"/>
    </source>
</evidence>
<protein>
    <submittedName>
        <fullName evidence="5">Uncharacterized protein</fullName>
    </submittedName>
</protein>